<dbReference type="eggNOG" id="KOG3016">
    <property type="taxonomic scope" value="Eukaryota"/>
</dbReference>
<dbReference type="RefSeq" id="XP_459766.2">
    <property type="nucleotide sequence ID" value="XM_459766.2"/>
</dbReference>
<dbReference type="InterPro" id="IPR042171">
    <property type="entry name" value="Acyl-CoA_hotdog"/>
</dbReference>
<comment type="similarity">
    <text evidence="1">Belongs to the C/M/P thioester hydrolase family.</text>
</comment>
<evidence type="ECO:0000259" key="4">
    <source>
        <dbReference type="Pfam" id="PF13622"/>
    </source>
</evidence>
<dbReference type="InterPro" id="IPR049449">
    <property type="entry name" value="TesB_ACOT8-like_N"/>
</dbReference>
<dbReference type="Pfam" id="PF20789">
    <property type="entry name" value="4HBT_3C"/>
    <property type="match status" value="1"/>
</dbReference>
<dbReference type="GO" id="GO:0047617">
    <property type="term" value="F:fatty acyl-CoA hydrolase activity"/>
    <property type="evidence" value="ECO:0007669"/>
    <property type="project" value="InterPro"/>
</dbReference>
<feature type="domain" description="Acyl-CoA thioesterase-like N-terminal HotDog" evidence="4">
    <location>
        <begin position="77"/>
        <end position="161"/>
    </location>
</feature>
<dbReference type="PANTHER" id="PTHR11066:SF34">
    <property type="entry name" value="ACYL-COENZYME A THIOESTERASE 8"/>
    <property type="match status" value="1"/>
</dbReference>
<keyword evidence="3" id="KW-0472">Membrane</keyword>
<evidence type="ECO:0000313" key="6">
    <source>
        <dbReference type="EMBL" id="CAG88005.2"/>
    </source>
</evidence>
<protein>
    <submittedName>
        <fullName evidence="6">DEHA2E10560p</fullName>
    </submittedName>
</protein>
<dbReference type="VEuPathDB" id="FungiDB:DEHA2E10560g"/>
<dbReference type="SUPFAM" id="SSF54637">
    <property type="entry name" value="Thioesterase/thiol ester dehydrase-isomerase"/>
    <property type="match status" value="2"/>
</dbReference>
<organism evidence="6 7">
    <name type="scientific">Debaryomyces hansenii (strain ATCC 36239 / CBS 767 / BCRC 21394 / JCM 1990 / NBRC 0083 / IGC 2968)</name>
    <name type="common">Yeast</name>
    <name type="synonym">Torulaspora hansenii</name>
    <dbReference type="NCBI Taxonomy" id="284592"/>
    <lineage>
        <taxon>Eukaryota</taxon>
        <taxon>Fungi</taxon>
        <taxon>Dikarya</taxon>
        <taxon>Ascomycota</taxon>
        <taxon>Saccharomycotina</taxon>
        <taxon>Pichiomycetes</taxon>
        <taxon>Debaryomycetaceae</taxon>
        <taxon>Debaryomyces</taxon>
    </lineage>
</organism>
<dbReference type="OMA" id="QSHTNQL"/>
<dbReference type="InterPro" id="IPR049450">
    <property type="entry name" value="ACOT8-like_C"/>
</dbReference>
<dbReference type="Proteomes" id="UP000000599">
    <property type="component" value="Chromosome E"/>
</dbReference>
<sequence>MVKWNTHINIVYVLRFKYGVIIVHFIVIFTPYITPEVTMSIAEVYDNVTVCKIEEKFSLQKITDTVLEGNYPLEPFQAGARGTYGGEFVAQGILAAWETVEDPDFSPHSFHSYFLKAGSHESVMRWEVTKTMQGRNYCNRLVHCYQKHNNQLCFILTASFTRNNSIHQRKLDYATNPDNKIPFEFQRSPQYFFDKYYDKLDEMPYYEHTNGNLQHIIPPEFRTGMPSDFLSQETGMRDIGFFLRVNDDVNLAKDKLKAKLVSMAFASDSLYLSLLVCSLGIPLTIDVFEFFRVSLDHTVYYHDIDFDPTKWLFLDYRFSRMSNDRVLCQCQVFNEKGNMVVSIIQEAIALIPKKFIEKAVGGSYKL</sequence>
<keyword evidence="2" id="KW-0378">Hydrolase</keyword>
<dbReference type="Pfam" id="PF13622">
    <property type="entry name" value="4HBT_3"/>
    <property type="match status" value="1"/>
</dbReference>
<dbReference type="KEGG" id="dha:DEHA2E10560g"/>
<proteinExistence type="inferred from homology"/>
<evidence type="ECO:0000256" key="3">
    <source>
        <dbReference type="SAM" id="Phobius"/>
    </source>
</evidence>
<feature type="domain" description="Acyl-CoA thioesterase-like C-terminal" evidence="5">
    <location>
        <begin position="229"/>
        <end position="348"/>
    </location>
</feature>
<dbReference type="InterPro" id="IPR029069">
    <property type="entry name" value="HotDog_dom_sf"/>
</dbReference>
<accession>Q6BPV4</accession>
<keyword evidence="7" id="KW-1185">Reference proteome</keyword>
<dbReference type="CDD" id="cd03445">
    <property type="entry name" value="Thioesterase_II_repeat2"/>
    <property type="match status" value="1"/>
</dbReference>
<dbReference type="OrthoDB" id="68328at2759"/>
<evidence type="ECO:0000256" key="1">
    <source>
        <dbReference type="ARBA" id="ARBA00006538"/>
    </source>
</evidence>
<dbReference type="GO" id="GO:0006637">
    <property type="term" value="P:acyl-CoA metabolic process"/>
    <property type="evidence" value="ECO:0007669"/>
    <property type="project" value="InterPro"/>
</dbReference>
<dbReference type="GO" id="GO:0005782">
    <property type="term" value="C:peroxisomal matrix"/>
    <property type="evidence" value="ECO:0007669"/>
    <property type="project" value="UniProtKB-SubCell"/>
</dbReference>
<reference evidence="6 7" key="1">
    <citation type="journal article" date="2004" name="Nature">
        <title>Genome evolution in yeasts.</title>
        <authorList>
            <consortium name="Genolevures"/>
            <person name="Dujon B."/>
            <person name="Sherman D."/>
            <person name="Fischer G."/>
            <person name="Durrens P."/>
            <person name="Casaregola S."/>
            <person name="Lafontaine I."/>
            <person name="de Montigny J."/>
            <person name="Marck C."/>
            <person name="Neuveglise C."/>
            <person name="Talla E."/>
            <person name="Goffard N."/>
            <person name="Frangeul L."/>
            <person name="Aigle M."/>
            <person name="Anthouard V."/>
            <person name="Babour A."/>
            <person name="Barbe V."/>
            <person name="Barnay S."/>
            <person name="Blanchin S."/>
            <person name="Beckerich J.M."/>
            <person name="Beyne E."/>
            <person name="Bleykasten C."/>
            <person name="Boisrame A."/>
            <person name="Boyer J."/>
            <person name="Cattolico L."/>
            <person name="Confanioleri F."/>
            <person name="de Daruvar A."/>
            <person name="Despons L."/>
            <person name="Fabre E."/>
            <person name="Fairhead C."/>
            <person name="Ferry-Dumazet H."/>
            <person name="Groppi A."/>
            <person name="Hantraye F."/>
            <person name="Hennequin C."/>
            <person name="Jauniaux N."/>
            <person name="Joyet P."/>
            <person name="Kachouri R."/>
            <person name="Kerrest A."/>
            <person name="Koszul R."/>
            <person name="Lemaire M."/>
            <person name="Lesur I."/>
            <person name="Ma L."/>
            <person name="Muller H."/>
            <person name="Nicaud J.M."/>
            <person name="Nikolski M."/>
            <person name="Oztas S."/>
            <person name="Ozier-Kalogeropoulos O."/>
            <person name="Pellenz S."/>
            <person name="Potier S."/>
            <person name="Richard G.F."/>
            <person name="Straub M.L."/>
            <person name="Suleau A."/>
            <person name="Swennene D."/>
            <person name="Tekaia F."/>
            <person name="Wesolowski-Louvel M."/>
            <person name="Westhof E."/>
            <person name="Wirth B."/>
            <person name="Zeniou-Meyer M."/>
            <person name="Zivanovic I."/>
            <person name="Bolotin-Fukuhara M."/>
            <person name="Thierry A."/>
            <person name="Bouchier C."/>
            <person name="Caudron B."/>
            <person name="Scarpelli C."/>
            <person name="Gaillardin C."/>
            <person name="Weissenbach J."/>
            <person name="Wincker P."/>
            <person name="Souciet J.L."/>
        </authorList>
    </citation>
    <scope>NUCLEOTIDE SEQUENCE [LARGE SCALE GENOMIC DNA]</scope>
    <source>
        <strain evidence="7">ATCC 36239 / CBS 767 / BCRC 21394 / JCM 1990 / NBRC 0083 / IGC 2968</strain>
    </source>
</reference>
<dbReference type="CDD" id="cd03444">
    <property type="entry name" value="Thioesterase_II_repeat1"/>
    <property type="match status" value="1"/>
</dbReference>
<evidence type="ECO:0000259" key="5">
    <source>
        <dbReference type="Pfam" id="PF20789"/>
    </source>
</evidence>
<feature type="transmembrane region" description="Helical" evidence="3">
    <location>
        <begin position="12"/>
        <end position="33"/>
    </location>
</feature>
<dbReference type="STRING" id="284592.Q6BPV4"/>
<dbReference type="PANTHER" id="PTHR11066">
    <property type="entry name" value="ACYL-COA THIOESTERASE"/>
    <property type="match status" value="1"/>
</dbReference>
<dbReference type="Gene3D" id="2.40.160.210">
    <property type="entry name" value="Acyl-CoA thioesterase, double hotdog domain"/>
    <property type="match status" value="1"/>
</dbReference>
<dbReference type="FunCoup" id="Q6BPV4">
    <property type="interactions" value="181"/>
</dbReference>
<dbReference type="AlphaFoldDB" id="Q6BPV4"/>
<gene>
    <name evidence="6" type="ordered locus">DEHA2E10560g</name>
</gene>
<dbReference type="GeneID" id="2901922"/>
<dbReference type="InParanoid" id="Q6BPV4"/>
<keyword evidence="3" id="KW-0812">Transmembrane</keyword>
<evidence type="ECO:0000256" key="2">
    <source>
        <dbReference type="ARBA" id="ARBA00022801"/>
    </source>
</evidence>
<keyword evidence="3" id="KW-1133">Transmembrane helix</keyword>
<dbReference type="HOGENOM" id="CLU_032690_2_1_1"/>
<name>Q6BPV4_DEBHA</name>
<dbReference type="InterPro" id="IPR003703">
    <property type="entry name" value="Acyl_CoA_thio"/>
</dbReference>
<dbReference type="EMBL" id="CR382137">
    <property type="protein sequence ID" value="CAG88005.2"/>
    <property type="molecule type" value="Genomic_DNA"/>
</dbReference>
<dbReference type="GO" id="GO:0009062">
    <property type="term" value="P:fatty acid catabolic process"/>
    <property type="evidence" value="ECO:0007669"/>
    <property type="project" value="TreeGrafter"/>
</dbReference>
<evidence type="ECO:0000313" key="7">
    <source>
        <dbReference type="Proteomes" id="UP000000599"/>
    </source>
</evidence>